<evidence type="ECO:0000313" key="10">
    <source>
        <dbReference type="Proteomes" id="UP000729357"/>
    </source>
</evidence>
<gene>
    <name evidence="9" type="ORF">KCU98_g2054</name>
</gene>
<keyword evidence="2 8" id="KW-0812">Transmembrane</keyword>
<comment type="similarity">
    <text evidence="7">Belongs to the anthrone oxygenase family.</text>
</comment>
<dbReference type="InterPro" id="IPR013901">
    <property type="entry name" value="Anthrone_oxy"/>
</dbReference>
<feature type="transmembrane region" description="Helical" evidence="8">
    <location>
        <begin position="141"/>
        <end position="167"/>
    </location>
</feature>
<sequence>MGSIQKRPEGVGIQASAMMSACFLSGAMLSISFITVPVLYNTTDAPNQLLKQWSRLYWYGHIYMPAMSVAVTGLFFYIAAQKRASKNEIWLRYAMAGAATITMVPYTLTVMAPTNNTLFALSDEALVGPSSVSLKEVQQIIFGWAWLHVARCVFPFVGSMIGLMSFVQESMSH</sequence>
<dbReference type="GO" id="GO:0004497">
    <property type="term" value="F:monooxygenase activity"/>
    <property type="evidence" value="ECO:0007669"/>
    <property type="project" value="UniProtKB-KW"/>
</dbReference>
<comment type="caution">
    <text evidence="9">The sequence shown here is derived from an EMBL/GenBank/DDBJ whole genome shotgun (WGS) entry which is preliminary data.</text>
</comment>
<feature type="transmembrane region" description="Helical" evidence="8">
    <location>
        <begin position="90"/>
        <end position="108"/>
    </location>
</feature>
<reference evidence="9" key="1">
    <citation type="journal article" date="2021" name="J Fungi (Basel)">
        <title>Virulence traits and population genomics of the black yeast Aureobasidium melanogenum.</title>
        <authorList>
            <person name="Cernosa A."/>
            <person name="Sun X."/>
            <person name="Gostincar C."/>
            <person name="Fang C."/>
            <person name="Gunde-Cimerman N."/>
            <person name="Song Z."/>
        </authorList>
    </citation>
    <scope>NUCLEOTIDE SEQUENCE</scope>
    <source>
        <strain evidence="9">EXF-9298</strain>
    </source>
</reference>
<keyword evidence="6 8" id="KW-0472">Membrane</keyword>
<keyword evidence="10" id="KW-1185">Reference proteome</keyword>
<keyword evidence="3 8" id="KW-1133">Transmembrane helix</keyword>
<evidence type="ECO:0000256" key="1">
    <source>
        <dbReference type="ARBA" id="ARBA00004141"/>
    </source>
</evidence>
<evidence type="ECO:0008006" key="11">
    <source>
        <dbReference type="Google" id="ProtNLM"/>
    </source>
</evidence>
<evidence type="ECO:0000256" key="2">
    <source>
        <dbReference type="ARBA" id="ARBA00022692"/>
    </source>
</evidence>
<evidence type="ECO:0000256" key="7">
    <source>
        <dbReference type="ARBA" id="ARBA00034313"/>
    </source>
</evidence>
<dbReference type="Proteomes" id="UP000729357">
    <property type="component" value="Unassembled WGS sequence"/>
</dbReference>
<reference evidence="9" key="2">
    <citation type="submission" date="2021-08" db="EMBL/GenBank/DDBJ databases">
        <authorList>
            <person name="Gostincar C."/>
            <person name="Sun X."/>
            <person name="Song Z."/>
            <person name="Gunde-Cimerman N."/>
        </authorList>
    </citation>
    <scope>NUCLEOTIDE SEQUENCE</scope>
    <source>
        <strain evidence="9">EXF-9298</strain>
    </source>
</reference>
<keyword evidence="4" id="KW-0560">Oxidoreductase</keyword>
<proteinExistence type="inferred from homology"/>
<dbReference type="PANTHER" id="PTHR35042:SF3">
    <property type="entry name" value="ANTHRONE OXYGENASE-RELATED"/>
    <property type="match status" value="1"/>
</dbReference>
<feature type="non-terminal residue" evidence="9">
    <location>
        <position position="173"/>
    </location>
</feature>
<name>A0A9P8G259_AURME</name>
<dbReference type="EMBL" id="JAHFXS010000097">
    <property type="protein sequence ID" value="KAG9989211.1"/>
    <property type="molecule type" value="Genomic_DNA"/>
</dbReference>
<dbReference type="PROSITE" id="PS51257">
    <property type="entry name" value="PROKAR_LIPOPROTEIN"/>
    <property type="match status" value="1"/>
</dbReference>
<feature type="transmembrane region" description="Helical" evidence="8">
    <location>
        <begin position="60"/>
        <end position="78"/>
    </location>
</feature>
<dbReference type="PANTHER" id="PTHR35042">
    <property type="entry name" value="ANTHRONE OXYGENASE ENCC"/>
    <property type="match status" value="1"/>
</dbReference>
<evidence type="ECO:0000313" key="9">
    <source>
        <dbReference type="EMBL" id="KAG9989211.1"/>
    </source>
</evidence>
<evidence type="ECO:0000256" key="6">
    <source>
        <dbReference type="ARBA" id="ARBA00023136"/>
    </source>
</evidence>
<keyword evidence="5" id="KW-0503">Monooxygenase</keyword>
<feature type="transmembrane region" description="Helical" evidence="8">
    <location>
        <begin position="21"/>
        <end position="40"/>
    </location>
</feature>
<accession>A0A9P8G259</accession>
<dbReference type="AlphaFoldDB" id="A0A9P8G259"/>
<dbReference type="GO" id="GO:0016020">
    <property type="term" value="C:membrane"/>
    <property type="evidence" value="ECO:0007669"/>
    <property type="project" value="UniProtKB-SubCell"/>
</dbReference>
<comment type="subcellular location">
    <subcellularLocation>
        <location evidence="1">Membrane</location>
        <topology evidence="1">Multi-pass membrane protein</topology>
    </subcellularLocation>
</comment>
<evidence type="ECO:0000256" key="3">
    <source>
        <dbReference type="ARBA" id="ARBA00022989"/>
    </source>
</evidence>
<evidence type="ECO:0000256" key="4">
    <source>
        <dbReference type="ARBA" id="ARBA00023002"/>
    </source>
</evidence>
<evidence type="ECO:0000256" key="5">
    <source>
        <dbReference type="ARBA" id="ARBA00023033"/>
    </source>
</evidence>
<organism evidence="9 10">
    <name type="scientific">Aureobasidium melanogenum</name>
    <name type="common">Aureobasidium pullulans var. melanogenum</name>
    <dbReference type="NCBI Taxonomy" id="46634"/>
    <lineage>
        <taxon>Eukaryota</taxon>
        <taxon>Fungi</taxon>
        <taxon>Dikarya</taxon>
        <taxon>Ascomycota</taxon>
        <taxon>Pezizomycotina</taxon>
        <taxon>Dothideomycetes</taxon>
        <taxon>Dothideomycetidae</taxon>
        <taxon>Dothideales</taxon>
        <taxon>Saccotheciaceae</taxon>
        <taxon>Aureobasidium</taxon>
    </lineage>
</organism>
<protein>
    <recommendedName>
        <fullName evidence="11">DUF1772-domain-containing protein</fullName>
    </recommendedName>
</protein>
<dbReference type="Pfam" id="PF08592">
    <property type="entry name" value="Anthrone_oxy"/>
    <property type="match status" value="1"/>
</dbReference>
<evidence type="ECO:0000256" key="8">
    <source>
        <dbReference type="SAM" id="Phobius"/>
    </source>
</evidence>